<feature type="chain" id="PRO_5032886503" description="Starch-binding associating with outer membrane" evidence="6">
    <location>
        <begin position="24"/>
        <end position="580"/>
    </location>
</feature>
<evidence type="ECO:0008006" key="11">
    <source>
        <dbReference type="Google" id="ProtNLM"/>
    </source>
</evidence>
<keyword evidence="4" id="KW-0472">Membrane</keyword>
<keyword evidence="10" id="KW-1185">Reference proteome</keyword>
<keyword evidence="5" id="KW-0998">Cell outer membrane</keyword>
<evidence type="ECO:0000256" key="6">
    <source>
        <dbReference type="SAM" id="SignalP"/>
    </source>
</evidence>
<evidence type="ECO:0000259" key="7">
    <source>
        <dbReference type="Pfam" id="PF07980"/>
    </source>
</evidence>
<evidence type="ECO:0000256" key="2">
    <source>
        <dbReference type="ARBA" id="ARBA00006275"/>
    </source>
</evidence>
<comment type="subcellular location">
    <subcellularLocation>
        <location evidence="1">Cell outer membrane</location>
    </subcellularLocation>
</comment>
<feature type="signal peptide" evidence="6">
    <location>
        <begin position="1"/>
        <end position="23"/>
    </location>
</feature>
<dbReference type="InterPro" id="IPR011990">
    <property type="entry name" value="TPR-like_helical_dom_sf"/>
</dbReference>
<dbReference type="InterPro" id="IPR033985">
    <property type="entry name" value="SusD-like_N"/>
</dbReference>
<dbReference type="Pfam" id="PF14322">
    <property type="entry name" value="SusD-like_3"/>
    <property type="match status" value="1"/>
</dbReference>
<sequence length="580" mass="66259">MKKIYYIKIACLSLITLALTSCMDLEPKADLGDNLVWDKADNFQLFANQFYSWTRDFQMSVDYGSGVSDGPHSDYRSDLIATSSINTYSQGTNTIPATDKNYTEIYKRIYYTNLLLDRAESFSDKNAIAIPIAEAKFFRAYLHFELVQIWGDVVLLTRPLDIDDPTLFAPRNSRDEVIDQVIKDLQDAATVLPETATETGRLTRYASLAMLSRVALYEGTWQKFHTGGSNASSNTSRSTELLTIAKNAADDVIKYGKYQIFYNETLGDQSYHYMFILEDAAQCNPANLTKKDNLEYILAHRHRDGDNLGINITHAMQGNVVYVTRKLANMYLCSDGLPVSKSSLFKGYTGATDEFLNRDMRMSNTMLQNGQNYWNNDGKWRVTWDDEDLNSSLVANVRSNSGYQNNKWSVERQVADYYESMDYPVIRYAEVLLNYAEAVYELTGSISDDDLDYSLNLVRLRVNENMPKLSNSFVNANSLSMREEIRRERSIELFLEGFRIDDLKRWATASTEMIQDQLGVKVSGTWFEANWAAQARPLDGDGCIILYDGRVWEDKHYLYPLPSDQRQLNPQLGQNPGWTN</sequence>
<proteinExistence type="inferred from homology"/>
<dbReference type="PROSITE" id="PS51257">
    <property type="entry name" value="PROKAR_LIPOPROTEIN"/>
    <property type="match status" value="1"/>
</dbReference>
<accession>A0A840CDZ8</accession>
<dbReference type="Gene3D" id="1.25.40.390">
    <property type="match status" value="1"/>
</dbReference>
<feature type="domain" description="RagB/SusD" evidence="7">
    <location>
        <begin position="306"/>
        <end position="578"/>
    </location>
</feature>
<protein>
    <recommendedName>
        <fullName evidence="11">Starch-binding associating with outer membrane</fullName>
    </recommendedName>
</protein>
<dbReference type="SUPFAM" id="SSF48452">
    <property type="entry name" value="TPR-like"/>
    <property type="match status" value="1"/>
</dbReference>
<evidence type="ECO:0000313" key="9">
    <source>
        <dbReference type="EMBL" id="MBB4034197.1"/>
    </source>
</evidence>
<dbReference type="InterPro" id="IPR012944">
    <property type="entry name" value="SusD_RagB_dom"/>
</dbReference>
<comment type="similarity">
    <text evidence="2">Belongs to the SusD family.</text>
</comment>
<evidence type="ECO:0000256" key="4">
    <source>
        <dbReference type="ARBA" id="ARBA00023136"/>
    </source>
</evidence>
<dbReference type="Pfam" id="PF07980">
    <property type="entry name" value="SusD_RagB"/>
    <property type="match status" value="1"/>
</dbReference>
<comment type="caution">
    <text evidence="9">The sequence shown here is derived from an EMBL/GenBank/DDBJ whole genome shotgun (WGS) entry which is preliminary data.</text>
</comment>
<dbReference type="Proteomes" id="UP000555103">
    <property type="component" value="Unassembled WGS sequence"/>
</dbReference>
<feature type="domain" description="SusD-like N-terminal" evidence="8">
    <location>
        <begin position="77"/>
        <end position="216"/>
    </location>
</feature>
<evidence type="ECO:0000259" key="8">
    <source>
        <dbReference type="Pfam" id="PF14322"/>
    </source>
</evidence>
<evidence type="ECO:0000256" key="3">
    <source>
        <dbReference type="ARBA" id="ARBA00022729"/>
    </source>
</evidence>
<evidence type="ECO:0000256" key="5">
    <source>
        <dbReference type="ARBA" id="ARBA00023237"/>
    </source>
</evidence>
<dbReference type="RefSeq" id="WP_183305161.1">
    <property type="nucleotide sequence ID" value="NZ_JACIEP010000001.1"/>
</dbReference>
<dbReference type="EMBL" id="JACIEP010000001">
    <property type="protein sequence ID" value="MBB4034197.1"/>
    <property type="molecule type" value="Genomic_DNA"/>
</dbReference>
<gene>
    <name evidence="9" type="ORF">GGR21_000082</name>
</gene>
<reference evidence="9 10" key="1">
    <citation type="submission" date="2020-08" db="EMBL/GenBank/DDBJ databases">
        <title>Genomic Encyclopedia of Type Strains, Phase IV (KMG-IV): sequencing the most valuable type-strain genomes for metagenomic binning, comparative biology and taxonomic classification.</title>
        <authorList>
            <person name="Goeker M."/>
        </authorList>
    </citation>
    <scope>NUCLEOTIDE SEQUENCE [LARGE SCALE GENOMIC DNA]</scope>
    <source>
        <strain evidence="9 10">DSM 104969</strain>
    </source>
</reference>
<organism evidence="9 10">
    <name type="scientific">Dysgonomonas hofstadii</name>
    <dbReference type="NCBI Taxonomy" id="637886"/>
    <lineage>
        <taxon>Bacteria</taxon>
        <taxon>Pseudomonadati</taxon>
        <taxon>Bacteroidota</taxon>
        <taxon>Bacteroidia</taxon>
        <taxon>Bacteroidales</taxon>
        <taxon>Dysgonomonadaceae</taxon>
        <taxon>Dysgonomonas</taxon>
    </lineage>
</organism>
<name>A0A840CDZ8_9BACT</name>
<keyword evidence="3 6" id="KW-0732">Signal</keyword>
<dbReference type="AlphaFoldDB" id="A0A840CDZ8"/>
<dbReference type="GO" id="GO:0009279">
    <property type="term" value="C:cell outer membrane"/>
    <property type="evidence" value="ECO:0007669"/>
    <property type="project" value="UniProtKB-SubCell"/>
</dbReference>
<evidence type="ECO:0000256" key="1">
    <source>
        <dbReference type="ARBA" id="ARBA00004442"/>
    </source>
</evidence>
<evidence type="ECO:0000313" key="10">
    <source>
        <dbReference type="Proteomes" id="UP000555103"/>
    </source>
</evidence>